<dbReference type="Proteomes" id="UP000294847">
    <property type="component" value="Chromosome 3"/>
</dbReference>
<proteinExistence type="predicted"/>
<reference evidence="1 2" key="1">
    <citation type="journal article" date="2019" name="Mol. Biol. Evol.">
        <title>Blast fungal genomes show frequent chromosomal changes, gene gains and losses, and effector gene turnover.</title>
        <authorList>
            <person name="Gomez Luciano L.B."/>
            <person name="Jason Tsai I."/>
            <person name="Chuma I."/>
            <person name="Tosa Y."/>
            <person name="Chen Y.H."/>
            <person name="Li J.Y."/>
            <person name="Li M.Y."/>
            <person name="Jade Lu M.Y."/>
            <person name="Nakayashiki H."/>
            <person name="Li W.H."/>
        </authorList>
    </citation>
    <scope>NUCLEOTIDE SEQUENCE [LARGE SCALE GENOMIC DNA]</scope>
    <source>
        <strain evidence="1">MZ5-1-6</strain>
    </source>
</reference>
<evidence type="ECO:0000313" key="2">
    <source>
        <dbReference type="Proteomes" id="UP000294847"/>
    </source>
</evidence>
<sequence>MKLNSLLFLAALIGPSDACKCQKGVAWTVLCCREARGRYSNGDCAASSIGERLSAFSACCIQMKTVSDCDCPLGCAQYVTRRPRREPFGPFGGAI</sequence>
<protein>
    <submittedName>
        <fullName evidence="1">Uncharacterized protein</fullName>
    </submittedName>
</protein>
<dbReference type="EMBL" id="CP034206">
    <property type="protein sequence ID" value="QBZ58659.1"/>
    <property type="molecule type" value="Genomic_DNA"/>
</dbReference>
<dbReference type="AlphaFoldDB" id="A0A4P7N861"/>
<dbReference type="VEuPathDB" id="FungiDB:M_BR32_EuGene_00076351"/>
<accession>A0A4P7N861</accession>
<organism evidence="1 2">
    <name type="scientific">Pyricularia oryzae</name>
    <name type="common">Rice blast fungus</name>
    <name type="synonym">Magnaporthe oryzae</name>
    <dbReference type="NCBI Taxonomy" id="318829"/>
    <lineage>
        <taxon>Eukaryota</taxon>
        <taxon>Fungi</taxon>
        <taxon>Dikarya</taxon>
        <taxon>Ascomycota</taxon>
        <taxon>Pezizomycotina</taxon>
        <taxon>Sordariomycetes</taxon>
        <taxon>Sordariomycetidae</taxon>
        <taxon>Magnaporthales</taxon>
        <taxon>Pyriculariaceae</taxon>
        <taxon>Pyricularia</taxon>
    </lineage>
</organism>
<evidence type="ECO:0000313" key="1">
    <source>
        <dbReference type="EMBL" id="QBZ58659.1"/>
    </source>
</evidence>
<gene>
    <name evidence="1" type="ORF">PoMZ_03616</name>
</gene>
<name>A0A4P7N861_PYROR</name>